<proteinExistence type="predicted"/>
<protein>
    <submittedName>
        <fullName evidence="3">SGNH/GDSL hydrolase family protein</fullName>
    </submittedName>
</protein>
<evidence type="ECO:0000256" key="2">
    <source>
        <dbReference type="SAM" id="SignalP"/>
    </source>
</evidence>
<dbReference type="Gene3D" id="3.40.50.1110">
    <property type="entry name" value="SGNH hydrolase"/>
    <property type="match status" value="1"/>
</dbReference>
<dbReference type="SUPFAM" id="SSF52266">
    <property type="entry name" value="SGNH hydrolase"/>
    <property type="match status" value="1"/>
</dbReference>
<dbReference type="Proteomes" id="UP000483802">
    <property type="component" value="Unassembled WGS sequence"/>
</dbReference>
<gene>
    <name evidence="3" type="ORF">GPA10_17360</name>
</gene>
<dbReference type="RefSeq" id="WP_157166344.1">
    <property type="nucleotide sequence ID" value="NZ_WPNZ01000009.1"/>
</dbReference>
<evidence type="ECO:0000256" key="1">
    <source>
        <dbReference type="SAM" id="MobiDB-lite"/>
    </source>
</evidence>
<evidence type="ECO:0000313" key="4">
    <source>
        <dbReference type="Proteomes" id="UP000483802"/>
    </source>
</evidence>
<comment type="caution">
    <text evidence="3">The sequence shown here is derived from an EMBL/GenBank/DDBJ whole genome shotgun (WGS) entry which is preliminary data.</text>
</comment>
<name>A0A6L6WY97_9ACTN</name>
<keyword evidence="4" id="KW-1185">Reference proteome</keyword>
<dbReference type="EMBL" id="WPNZ01000009">
    <property type="protein sequence ID" value="MVO86480.1"/>
    <property type="molecule type" value="Genomic_DNA"/>
</dbReference>
<reference evidence="3 4" key="1">
    <citation type="submission" date="2019-11" db="EMBL/GenBank/DDBJ databases">
        <title>Streptomyces typhae sp. nov., a novel endophytic actinomycete isolated from the root of cattail pollen (Typha angustifolia L.).</title>
        <authorList>
            <person name="Peng C."/>
        </authorList>
    </citation>
    <scope>NUCLEOTIDE SEQUENCE [LARGE SCALE GENOMIC DNA]</scope>
    <source>
        <strain evidence="4">p1417</strain>
    </source>
</reference>
<organism evidence="3 4">
    <name type="scientific">Streptomyces typhae</name>
    <dbReference type="NCBI Taxonomy" id="2681492"/>
    <lineage>
        <taxon>Bacteria</taxon>
        <taxon>Bacillati</taxon>
        <taxon>Actinomycetota</taxon>
        <taxon>Actinomycetes</taxon>
        <taxon>Kitasatosporales</taxon>
        <taxon>Streptomycetaceae</taxon>
        <taxon>Streptomyces</taxon>
    </lineage>
</organism>
<feature type="compositionally biased region" description="Low complexity" evidence="1">
    <location>
        <begin position="37"/>
        <end position="47"/>
    </location>
</feature>
<dbReference type="PROSITE" id="PS51257">
    <property type="entry name" value="PROKAR_LIPOPROTEIN"/>
    <property type="match status" value="1"/>
</dbReference>
<feature type="chain" id="PRO_5039034519" evidence="2">
    <location>
        <begin position="28"/>
        <end position="340"/>
    </location>
</feature>
<dbReference type="AlphaFoldDB" id="A0A6L6WY97"/>
<feature type="signal peptide" evidence="2">
    <location>
        <begin position="1"/>
        <end position="27"/>
    </location>
</feature>
<keyword evidence="3" id="KW-0378">Hydrolase</keyword>
<feature type="region of interest" description="Disordered" evidence="1">
    <location>
        <begin position="22"/>
        <end position="91"/>
    </location>
</feature>
<evidence type="ECO:0000313" key="3">
    <source>
        <dbReference type="EMBL" id="MVO86480.1"/>
    </source>
</evidence>
<keyword evidence="2" id="KW-0732">Signal</keyword>
<dbReference type="InterPro" id="IPR036514">
    <property type="entry name" value="SGNH_hydro_sf"/>
</dbReference>
<accession>A0A6L6WY97</accession>
<dbReference type="GO" id="GO:0016787">
    <property type="term" value="F:hydrolase activity"/>
    <property type="evidence" value="ECO:0007669"/>
    <property type="project" value="UniProtKB-KW"/>
</dbReference>
<sequence length="340" mass="36602">MRRTRRTWWAGALLGALLLGGCGDPGSAPEDAPPAATPEDPTGADTASPRPQADRNADRATGNPGTRAKNRAPRGAEKPPGHASGPGPGPRVLYLGDSLAMENQDVLGDLLRDQLAARYTSAPYSGTTLCDYLEGTGEDSLVPDRHKAATLVREVRPDYVVLQFWGNAWGYTPCMDGITYDKARGTYFSRYAADARRLTRQIGEAARDAGGERPKVVWVAQGPDAMTPDRVRRVNALYRQQAAATGDVVSDAGRAVSPASARYTWAEDLPCTAYERAHPAYCTERERGRTALHRPDDLLHFCLAPTTAKSRPCPVRSPGIRRIGQAITDTVGAQHRGDGT</sequence>